<comment type="caution">
    <text evidence="1">The sequence shown here is derived from an EMBL/GenBank/DDBJ whole genome shotgun (WGS) entry which is preliminary data.</text>
</comment>
<dbReference type="EMBL" id="JAIWYP010000002">
    <property type="protein sequence ID" value="KAH3865096.1"/>
    <property type="molecule type" value="Genomic_DNA"/>
</dbReference>
<evidence type="ECO:0000313" key="1">
    <source>
        <dbReference type="EMBL" id="KAH3865096.1"/>
    </source>
</evidence>
<proteinExistence type="predicted"/>
<evidence type="ECO:0000313" key="2">
    <source>
        <dbReference type="Proteomes" id="UP000828390"/>
    </source>
</evidence>
<reference evidence="1" key="1">
    <citation type="journal article" date="2019" name="bioRxiv">
        <title>The Genome of the Zebra Mussel, Dreissena polymorpha: A Resource for Invasive Species Research.</title>
        <authorList>
            <person name="McCartney M.A."/>
            <person name="Auch B."/>
            <person name="Kono T."/>
            <person name="Mallez S."/>
            <person name="Zhang Y."/>
            <person name="Obille A."/>
            <person name="Becker A."/>
            <person name="Abrahante J.E."/>
            <person name="Garbe J."/>
            <person name="Badalamenti J.P."/>
            <person name="Herman A."/>
            <person name="Mangelson H."/>
            <person name="Liachko I."/>
            <person name="Sullivan S."/>
            <person name="Sone E.D."/>
            <person name="Koren S."/>
            <person name="Silverstein K.A.T."/>
            <person name="Beckman K.B."/>
            <person name="Gohl D.M."/>
        </authorList>
    </citation>
    <scope>NUCLEOTIDE SEQUENCE</scope>
    <source>
        <strain evidence="1">Duluth1</strain>
        <tissue evidence="1">Whole animal</tissue>
    </source>
</reference>
<gene>
    <name evidence="1" type="ORF">DPMN_028135</name>
</gene>
<sequence>MSKFHRAELTGSEKPKISLEQTNVLIKFHDNVLTRINCLPQAAMQIATPPGGHVFNEDRTIIVDSSVLTRKNATATDGHFNEDRTVNVAARPYEDISETMNTNGLFFQATVIIFKLVQDIIGKNILTKFHGDRTINVASRVKTGPDRILTILHKRS</sequence>
<keyword evidence="2" id="KW-1185">Reference proteome</keyword>
<dbReference type="Proteomes" id="UP000828390">
    <property type="component" value="Unassembled WGS sequence"/>
</dbReference>
<reference evidence="1" key="2">
    <citation type="submission" date="2020-11" db="EMBL/GenBank/DDBJ databases">
        <authorList>
            <person name="McCartney M.A."/>
            <person name="Auch B."/>
            <person name="Kono T."/>
            <person name="Mallez S."/>
            <person name="Becker A."/>
            <person name="Gohl D.M."/>
            <person name="Silverstein K.A.T."/>
            <person name="Koren S."/>
            <person name="Bechman K.B."/>
            <person name="Herman A."/>
            <person name="Abrahante J.E."/>
            <person name="Garbe J."/>
        </authorList>
    </citation>
    <scope>NUCLEOTIDE SEQUENCE</scope>
    <source>
        <strain evidence="1">Duluth1</strain>
        <tissue evidence="1">Whole animal</tissue>
    </source>
</reference>
<organism evidence="1 2">
    <name type="scientific">Dreissena polymorpha</name>
    <name type="common">Zebra mussel</name>
    <name type="synonym">Mytilus polymorpha</name>
    <dbReference type="NCBI Taxonomy" id="45954"/>
    <lineage>
        <taxon>Eukaryota</taxon>
        <taxon>Metazoa</taxon>
        <taxon>Spiralia</taxon>
        <taxon>Lophotrochozoa</taxon>
        <taxon>Mollusca</taxon>
        <taxon>Bivalvia</taxon>
        <taxon>Autobranchia</taxon>
        <taxon>Heteroconchia</taxon>
        <taxon>Euheterodonta</taxon>
        <taxon>Imparidentia</taxon>
        <taxon>Neoheterodontei</taxon>
        <taxon>Myida</taxon>
        <taxon>Dreissenoidea</taxon>
        <taxon>Dreissenidae</taxon>
        <taxon>Dreissena</taxon>
    </lineage>
</organism>
<dbReference type="AlphaFoldDB" id="A0A9D4RE36"/>
<protein>
    <submittedName>
        <fullName evidence="1">Uncharacterized protein</fullName>
    </submittedName>
</protein>
<accession>A0A9D4RE36</accession>
<name>A0A9D4RE36_DREPO</name>